<dbReference type="PANTHER" id="PTHR33744">
    <property type="entry name" value="CARBOHYDRATE DIACID REGULATOR"/>
    <property type="match status" value="1"/>
</dbReference>
<dbReference type="Pfam" id="PF13556">
    <property type="entry name" value="HTH_30"/>
    <property type="match status" value="1"/>
</dbReference>
<sequence length="392" mass="46153">MGFTLADALNQSQEQYHLKLLAGQEGCSNAISWVHMIEDTTIIQQLWGKELVVTTGHGFQSEEELFMLIKYLIKYNSVGLIINIGKYIFEIPSAIIDYCNEQEFPLLTIPWEVHLADLIKDFCMRCLYSEKEDRELSKLFQEILTNNQIVEEARPQLMSAFDVDGNFQVVLISVEGSDNFNAIERRKIAFQIELCFEKIDSSYAFFWYDGYFVLIVNNLKADELKVIIDKMHKRAKKRIDDKRVYLGIGSQMKDLGQVYLSYKRAKAAILMAMQFELPIVFFEDMGVYQILFSIEDKQILIEMYHRLLQPLIDYDQKHHGELEKTLFYYLIYGESQITMAKNLYMHRNTINYRMNKIKELLNCQLDTFEEKVPYMLSYYIKKILEEKKIKTA</sequence>
<dbReference type="Proteomes" id="UP000196258">
    <property type="component" value="Unassembled WGS sequence"/>
</dbReference>
<dbReference type="Pfam" id="PF07905">
    <property type="entry name" value="PucR"/>
    <property type="match status" value="1"/>
</dbReference>
<evidence type="ECO:0000259" key="2">
    <source>
        <dbReference type="Pfam" id="PF07905"/>
    </source>
</evidence>
<evidence type="ECO:0000259" key="3">
    <source>
        <dbReference type="Pfam" id="PF13556"/>
    </source>
</evidence>
<dbReference type="InterPro" id="IPR025736">
    <property type="entry name" value="PucR_C-HTH_dom"/>
</dbReference>
<reference evidence="6" key="1">
    <citation type="submission" date="2017-04" db="EMBL/GenBank/DDBJ databases">
        <title>Function of individual gut microbiota members based on whole genome sequencing of pure cultures obtained from chicken caecum.</title>
        <authorList>
            <person name="Medvecky M."/>
            <person name="Cejkova D."/>
            <person name="Polansky O."/>
            <person name="Karasova D."/>
            <person name="Kubasova T."/>
            <person name="Cizek A."/>
            <person name="Rychlik I."/>
        </authorList>
    </citation>
    <scope>NUCLEOTIDE SEQUENCE [LARGE SCALE GENOMIC DNA]</scope>
    <source>
        <strain evidence="6">An149</strain>
    </source>
</reference>
<dbReference type="AlphaFoldDB" id="A0A1Y4QMK0"/>
<evidence type="ECO:0000313" key="6">
    <source>
        <dbReference type="Proteomes" id="UP000196258"/>
    </source>
</evidence>
<dbReference type="InterPro" id="IPR042070">
    <property type="entry name" value="PucR_C-HTH_sf"/>
</dbReference>
<evidence type="ECO:0000313" key="5">
    <source>
        <dbReference type="EMBL" id="OUQ06524.1"/>
    </source>
</evidence>
<name>A0A1Y4QMK0_9FIRM</name>
<dbReference type="EMBL" id="NFLB01000001">
    <property type="protein sequence ID" value="OUQ06524.1"/>
    <property type="molecule type" value="Genomic_DNA"/>
</dbReference>
<dbReference type="Pfam" id="PF17853">
    <property type="entry name" value="GGDEF_2"/>
    <property type="match status" value="1"/>
</dbReference>
<dbReference type="Gene3D" id="1.10.10.2840">
    <property type="entry name" value="PucR C-terminal helix-turn-helix domain"/>
    <property type="match status" value="1"/>
</dbReference>
<protein>
    <submittedName>
        <fullName evidence="5">PucR family transcriptional regulator</fullName>
    </submittedName>
</protein>
<organism evidence="5 6">
    <name type="scientific">Thomasclavelia spiroformis</name>
    <dbReference type="NCBI Taxonomy" id="29348"/>
    <lineage>
        <taxon>Bacteria</taxon>
        <taxon>Bacillati</taxon>
        <taxon>Bacillota</taxon>
        <taxon>Erysipelotrichia</taxon>
        <taxon>Erysipelotrichales</taxon>
        <taxon>Coprobacillaceae</taxon>
        <taxon>Thomasclavelia</taxon>
    </lineage>
</organism>
<evidence type="ECO:0000256" key="1">
    <source>
        <dbReference type="ARBA" id="ARBA00006754"/>
    </source>
</evidence>
<comment type="caution">
    <text evidence="5">The sequence shown here is derived from an EMBL/GenBank/DDBJ whole genome shotgun (WGS) entry which is preliminary data.</text>
</comment>
<dbReference type="InterPro" id="IPR041522">
    <property type="entry name" value="CdaR_GGDEF"/>
</dbReference>
<comment type="similarity">
    <text evidence="1">Belongs to the CdaR family.</text>
</comment>
<dbReference type="PANTHER" id="PTHR33744:SF1">
    <property type="entry name" value="DNA-BINDING TRANSCRIPTIONAL ACTIVATOR ADER"/>
    <property type="match status" value="1"/>
</dbReference>
<evidence type="ECO:0000259" key="4">
    <source>
        <dbReference type="Pfam" id="PF17853"/>
    </source>
</evidence>
<dbReference type="RefSeq" id="WP_087253951.1">
    <property type="nucleotide sequence ID" value="NZ_NFLB01000001.1"/>
</dbReference>
<dbReference type="InterPro" id="IPR012914">
    <property type="entry name" value="PucR_dom"/>
</dbReference>
<feature type="domain" description="CdaR GGDEF-like" evidence="4">
    <location>
        <begin position="161"/>
        <end position="269"/>
    </location>
</feature>
<feature type="domain" description="PucR C-terminal helix-turn-helix" evidence="3">
    <location>
        <begin position="324"/>
        <end position="376"/>
    </location>
</feature>
<feature type="domain" description="Purine catabolism PurC-like" evidence="2">
    <location>
        <begin position="17"/>
        <end position="123"/>
    </location>
</feature>
<proteinExistence type="inferred from homology"/>
<accession>A0A1Y4QMK0</accession>
<gene>
    <name evidence="5" type="ORF">B5E91_00960</name>
</gene>
<dbReference type="InterPro" id="IPR051448">
    <property type="entry name" value="CdaR-like_regulators"/>
</dbReference>